<keyword evidence="5" id="KW-0255">Endonuclease</keyword>
<dbReference type="InterPro" id="IPR043128">
    <property type="entry name" value="Rev_trsase/Diguanyl_cyclase"/>
</dbReference>
<dbReference type="InterPro" id="IPR000477">
    <property type="entry name" value="RT_dom"/>
</dbReference>
<keyword evidence="7" id="KW-0695">RNA-directed DNA polymerase</keyword>
<evidence type="ECO:0000256" key="4">
    <source>
        <dbReference type="ARBA" id="ARBA00022722"/>
    </source>
</evidence>
<dbReference type="Pfam" id="PF00078">
    <property type="entry name" value="RVT_1"/>
    <property type="match status" value="1"/>
</dbReference>
<feature type="domain" description="Reverse transcriptase" evidence="9">
    <location>
        <begin position="498"/>
        <end position="677"/>
    </location>
</feature>
<evidence type="ECO:0000259" key="9">
    <source>
        <dbReference type="PROSITE" id="PS50878"/>
    </source>
</evidence>
<dbReference type="GO" id="GO:0003964">
    <property type="term" value="F:RNA-directed DNA polymerase activity"/>
    <property type="evidence" value="ECO:0007669"/>
    <property type="project" value="UniProtKB-KW"/>
</dbReference>
<evidence type="ECO:0000313" key="10">
    <source>
        <dbReference type="EMBL" id="JAT45875.1"/>
    </source>
</evidence>
<evidence type="ECO:0000256" key="7">
    <source>
        <dbReference type="ARBA" id="ARBA00022918"/>
    </source>
</evidence>
<proteinExistence type="predicted"/>
<dbReference type="AlphaFoldDB" id="A0A1D1XU10"/>
<evidence type="ECO:0000256" key="5">
    <source>
        <dbReference type="ARBA" id="ARBA00022759"/>
    </source>
</evidence>
<dbReference type="InterPro" id="IPR021109">
    <property type="entry name" value="Peptidase_aspartic_dom_sf"/>
</dbReference>
<dbReference type="FunFam" id="3.10.20.370:FF:000001">
    <property type="entry name" value="Retrovirus-related Pol polyprotein from transposon 17.6-like protein"/>
    <property type="match status" value="1"/>
</dbReference>
<dbReference type="PANTHER" id="PTHR37984">
    <property type="entry name" value="PROTEIN CBG26694"/>
    <property type="match status" value="1"/>
</dbReference>
<dbReference type="Gene3D" id="2.40.70.10">
    <property type="entry name" value="Acid Proteases"/>
    <property type="match status" value="1"/>
</dbReference>
<keyword evidence="4" id="KW-0540">Nuclease</keyword>
<dbReference type="GO" id="GO:0006508">
    <property type="term" value="P:proteolysis"/>
    <property type="evidence" value="ECO:0007669"/>
    <property type="project" value="UniProtKB-KW"/>
</dbReference>
<dbReference type="Pfam" id="PF19259">
    <property type="entry name" value="Ty3_capsid"/>
    <property type="match status" value="1"/>
</dbReference>
<evidence type="ECO:0000256" key="6">
    <source>
        <dbReference type="ARBA" id="ARBA00022801"/>
    </source>
</evidence>
<dbReference type="GO" id="GO:0004519">
    <property type="term" value="F:endonuclease activity"/>
    <property type="evidence" value="ECO:0007669"/>
    <property type="project" value="UniProtKB-KW"/>
</dbReference>
<dbReference type="Pfam" id="PF08284">
    <property type="entry name" value="RVP_2"/>
    <property type="match status" value="1"/>
</dbReference>
<keyword evidence="1" id="KW-0645">Protease</keyword>
<dbReference type="Gene3D" id="3.30.70.270">
    <property type="match status" value="2"/>
</dbReference>
<organism evidence="10">
    <name type="scientific">Anthurium amnicola</name>
    <dbReference type="NCBI Taxonomy" id="1678845"/>
    <lineage>
        <taxon>Eukaryota</taxon>
        <taxon>Viridiplantae</taxon>
        <taxon>Streptophyta</taxon>
        <taxon>Embryophyta</taxon>
        <taxon>Tracheophyta</taxon>
        <taxon>Spermatophyta</taxon>
        <taxon>Magnoliopsida</taxon>
        <taxon>Liliopsida</taxon>
        <taxon>Araceae</taxon>
        <taxon>Pothoideae</taxon>
        <taxon>Potheae</taxon>
        <taxon>Anthurium</taxon>
    </lineage>
</organism>
<evidence type="ECO:0000256" key="8">
    <source>
        <dbReference type="ARBA" id="ARBA00023268"/>
    </source>
</evidence>
<feature type="non-terminal residue" evidence="10">
    <location>
        <position position="1"/>
    </location>
</feature>
<dbReference type="PANTHER" id="PTHR37984:SF5">
    <property type="entry name" value="PROTEIN NYNRIN-LIKE"/>
    <property type="match status" value="1"/>
</dbReference>
<dbReference type="Gene3D" id="3.10.20.370">
    <property type="match status" value="1"/>
</dbReference>
<keyword evidence="8" id="KW-0511">Multifunctional enzyme</keyword>
<keyword evidence="2" id="KW-0808">Transferase</keyword>
<dbReference type="InterPro" id="IPR050951">
    <property type="entry name" value="Retrovirus_Pol_polyprotein"/>
</dbReference>
<reference evidence="10" key="1">
    <citation type="submission" date="2015-07" db="EMBL/GenBank/DDBJ databases">
        <title>Transcriptome Assembly of Anthurium amnicola.</title>
        <authorList>
            <person name="Suzuki J."/>
        </authorList>
    </citation>
    <scope>NUCLEOTIDE SEQUENCE</scope>
</reference>
<name>A0A1D1XU10_9ARAE</name>
<dbReference type="Pfam" id="PF17919">
    <property type="entry name" value="RT_RNaseH_2"/>
    <property type="match status" value="1"/>
</dbReference>
<dbReference type="CDD" id="cd09274">
    <property type="entry name" value="RNase_HI_RT_Ty3"/>
    <property type="match status" value="1"/>
</dbReference>
<evidence type="ECO:0000256" key="3">
    <source>
        <dbReference type="ARBA" id="ARBA00022695"/>
    </source>
</evidence>
<accession>A0A1D1XU10</accession>
<keyword evidence="6" id="KW-0378">Hydrolase</keyword>
<dbReference type="InterPro" id="IPR045358">
    <property type="entry name" value="Ty3_capsid"/>
</dbReference>
<dbReference type="FunFam" id="3.30.70.270:FF:000020">
    <property type="entry name" value="Transposon Tf2-6 polyprotein-like Protein"/>
    <property type="match status" value="1"/>
</dbReference>
<dbReference type="GO" id="GO:0008233">
    <property type="term" value="F:peptidase activity"/>
    <property type="evidence" value="ECO:0007669"/>
    <property type="project" value="UniProtKB-KW"/>
</dbReference>
<evidence type="ECO:0000256" key="2">
    <source>
        <dbReference type="ARBA" id="ARBA00022679"/>
    </source>
</evidence>
<dbReference type="SUPFAM" id="SSF56672">
    <property type="entry name" value="DNA/RNA polymerases"/>
    <property type="match status" value="1"/>
</dbReference>
<dbReference type="FunFam" id="3.10.10.10:FF:000007">
    <property type="entry name" value="Retrovirus-related Pol polyprotein from transposon 17.6-like Protein"/>
    <property type="match status" value="1"/>
</dbReference>
<dbReference type="PROSITE" id="PS50878">
    <property type="entry name" value="RT_POL"/>
    <property type="match status" value="1"/>
</dbReference>
<evidence type="ECO:0000256" key="1">
    <source>
        <dbReference type="ARBA" id="ARBA00022670"/>
    </source>
</evidence>
<dbReference type="Gene3D" id="3.10.10.10">
    <property type="entry name" value="HIV Type 1 Reverse Transcriptase, subunit A, domain 1"/>
    <property type="match status" value="1"/>
</dbReference>
<protein>
    <submittedName>
        <fullName evidence="10">Retrovirus-related Pol polyprotein from transposon 297</fullName>
    </submittedName>
</protein>
<dbReference type="SUPFAM" id="SSF50630">
    <property type="entry name" value="Acid proteases"/>
    <property type="match status" value="1"/>
</dbReference>
<dbReference type="CDD" id="cd00303">
    <property type="entry name" value="retropepsin_like"/>
    <property type="match status" value="1"/>
</dbReference>
<sequence length="839" mass="95336">FEFPAYCGVEDFDEWLYKAKQYFLIHQIPEGHRVTTAVFHFSGEALKWFWWFTSNLASVSWSELIQGVEKRFGSHQFEDPYGILSKLQQTGSVLDYQWEFEKWSHRAQGIPDRSLLGIFLSGLCEELEAEVRSFKPQTLSEAVELARYQEIKLGRKKKGGRVLDPKPPLLPTPKGVLPLSKPVGVVKKLTPEQLAVRREKGLCYYCDEKWVKGHRCQPQKAFSIQLLHLEEEEDDAQLIQVQEQDSEPADLLMIPELSNHGIKGTNHPRTMKVIGKLGKLQVIVLLDLGSSHNFLDGELVQRLGLHLDTSESFQVMVATGEQRLCDGQCTQIALEIQGLKLCLDFYVMPLGGCDVVLGTTWFEMLGNIVWNFKLMKMQFEYLGQHCCWKGSPVNELRLVSPEKFEKELRAASAVFMVQILTTELSEMVKGVNVGCHPEVSVLLQSFGVVFEEPKGLPPCRAYDHKIPLLDESKAVSLPPYRCPPYQKDVIEHTVKESLQQGIMRPSNSPFSSPVLLVKKNDGSWRMCIDYRALNQNTIKDKYPIPRVDDLLDELSGSTIFSKLDLRSGYHQIRVHEADIGKTTFRTHGGHYEFLVMPFGLTNAPATFQCLMNEVFRLYLRKFVLVFFDDILVYSKTLEDHLIHLKLVLQLLKNHTLFAKLSKCCFGKAEVEYLGHVISGMGVAMETEKVKAVTEWPRPKTVKALRGFLGLAGYYRKFVKDFGVIAAPLTKLVGKEGFQWTSEAESAFNQLKIALTQAPVLALPDFKQRFVIECDASGRGIGAVLMQQEKPIAFISKAFSDGQLAWSTYDKEMYAIMFAVEKWRHYLLGGQFTIRTNHQS</sequence>
<dbReference type="InterPro" id="IPR043502">
    <property type="entry name" value="DNA/RNA_pol_sf"/>
</dbReference>
<dbReference type="CDD" id="cd01647">
    <property type="entry name" value="RT_LTR"/>
    <property type="match status" value="1"/>
</dbReference>
<gene>
    <name evidence="10" type="primary">pol_3</name>
    <name evidence="10" type="ORF">g.108754</name>
</gene>
<keyword evidence="3" id="KW-0548">Nucleotidyltransferase</keyword>
<dbReference type="EMBL" id="GDJX01022061">
    <property type="protein sequence ID" value="JAT45875.1"/>
    <property type="molecule type" value="Transcribed_RNA"/>
</dbReference>
<dbReference type="InterPro" id="IPR041577">
    <property type="entry name" value="RT_RNaseH_2"/>
</dbReference>